<gene>
    <name evidence="3" type="ORF">KGA66_12165</name>
</gene>
<organism evidence="3 4">
    <name type="scientific">Actinocrinis puniceicyclus</name>
    <dbReference type="NCBI Taxonomy" id="977794"/>
    <lineage>
        <taxon>Bacteria</taxon>
        <taxon>Bacillati</taxon>
        <taxon>Actinomycetota</taxon>
        <taxon>Actinomycetes</taxon>
        <taxon>Catenulisporales</taxon>
        <taxon>Actinospicaceae</taxon>
        <taxon>Actinocrinis</taxon>
    </lineage>
</organism>
<evidence type="ECO:0000313" key="4">
    <source>
        <dbReference type="Proteomes" id="UP000677913"/>
    </source>
</evidence>
<keyword evidence="2" id="KW-1133">Transmembrane helix</keyword>
<reference evidence="3" key="1">
    <citation type="submission" date="2021-04" db="EMBL/GenBank/DDBJ databases">
        <title>Genome based classification of Actinospica acidithermotolerans sp. nov., an actinobacterium isolated from an Indonesian hot spring.</title>
        <authorList>
            <person name="Kusuma A.B."/>
            <person name="Putra K.E."/>
            <person name="Nafisah S."/>
            <person name="Loh J."/>
            <person name="Nouioui I."/>
            <person name="Goodfellow M."/>
        </authorList>
    </citation>
    <scope>NUCLEOTIDE SEQUENCE</scope>
    <source>
        <strain evidence="3">DSM 45618</strain>
    </source>
</reference>
<accession>A0A8J7WK74</accession>
<evidence type="ECO:0000313" key="3">
    <source>
        <dbReference type="EMBL" id="MBS2963808.1"/>
    </source>
</evidence>
<keyword evidence="4" id="KW-1185">Reference proteome</keyword>
<protein>
    <submittedName>
        <fullName evidence="3">Uncharacterized protein</fullName>
    </submittedName>
</protein>
<dbReference type="RefSeq" id="WP_211467846.1">
    <property type="nucleotide sequence ID" value="NZ_JAGSXH010000035.1"/>
</dbReference>
<name>A0A8J7WK74_9ACTN</name>
<keyword evidence="2" id="KW-0472">Membrane</keyword>
<proteinExistence type="predicted"/>
<dbReference type="Pfam" id="PF17418">
    <property type="entry name" value="SdpA"/>
    <property type="match status" value="1"/>
</dbReference>
<dbReference type="AlphaFoldDB" id="A0A8J7WK74"/>
<keyword evidence="2" id="KW-0812">Transmembrane</keyword>
<sequence length="185" mass="20120">MSETHSEALAALRGFVFTMALLAVLLGGSLIAQLPARFTQGWFTPERDAYQQVWPQSWAFFAPLGGAASYTAYQLGPKDMLSRPLIMKTMSAANRWGIGHGSDVGFYEVDYLAQYIPPVDWVECPDARWAQCAQRAPIVSFRDNFTPAAVCGDVLFVRTDPDADSSKSSDSVPAGSVSVAEVSCR</sequence>
<feature type="transmembrane region" description="Helical" evidence="2">
    <location>
        <begin position="12"/>
        <end position="34"/>
    </location>
</feature>
<feature type="region of interest" description="Disordered" evidence="1">
    <location>
        <begin position="162"/>
        <end position="185"/>
    </location>
</feature>
<dbReference type="EMBL" id="JAGSXH010000035">
    <property type="protein sequence ID" value="MBS2963808.1"/>
    <property type="molecule type" value="Genomic_DNA"/>
</dbReference>
<evidence type="ECO:0000256" key="1">
    <source>
        <dbReference type="SAM" id="MobiDB-lite"/>
    </source>
</evidence>
<evidence type="ECO:0000256" key="2">
    <source>
        <dbReference type="SAM" id="Phobius"/>
    </source>
</evidence>
<dbReference type="InterPro" id="IPR023902">
    <property type="entry name" value="Sporulation_SdpA"/>
</dbReference>
<dbReference type="Proteomes" id="UP000677913">
    <property type="component" value="Unassembled WGS sequence"/>
</dbReference>
<comment type="caution">
    <text evidence="3">The sequence shown here is derived from an EMBL/GenBank/DDBJ whole genome shotgun (WGS) entry which is preliminary data.</text>
</comment>
<feature type="compositionally biased region" description="Low complexity" evidence="1">
    <location>
        <begin position="168"/>
        <end position="185"/>
    </location>
</feature>